<reference evidence="1 2" key="1">
    <citation type="submission" date="2019-05" db="EMBL/GenBank/DDBJ databases">
        <title>Another draft genome of Portunus trituberculatus and its Hox gene families provides insights of decapod evolution.</title>
        <authorList>
            <person name="Jeong J.-H."/>
            <person name="Song I."/>
            <person name="Kim S."/>
            <person name="Choi T."/>
            <person name="Kim D."/>
            <person name="Ryu S."/>
            <person name="Kim W."/>
        </authorList>
    </citation>
    <scope>NUCLEOTIDE SEQUENCE [LARGE SCALE GENOMIC DNA]</scope>
    <source>
        <tissue evidence="1">Muscle</tissue>
    </source>
</reference>
<evidence type="ECO:0000313" key="2">
    <source>
        <dbReference type="Proteomes" id="UP000324222"/>
    </source>
</evidence>
<proteinExistence type="predicted"/>
<dbReference type="Proteomes" id="UP000324222">
    <property type="component" value="Unassembled WGS sequence"/>
</dbReference>
<sequence>MRLHHACLSLYTRGWCGRGSSVGGGVVGLDGTKDSQGACRNLTAYYLELDRGGYCCLASLMPVLSCVYDCSGGGAEENGN</sequence>
<organism evidence="1 2">
    <name type="scientific">Portunus trituberculatus</name>
    <name type="common">Swimming crab</name>
    <name type="synonym">Neptunus trituberculatus</name>
    <dbReference type="NCBI Taxonomy" id="210409"/>
    <lineage>
        <taxon>Eukaryota</taxon>
        <taxon>Metazoa</taxon>
        <taxon>Ecdysozoa</taxon>
        <taxon>Arthropoda</taxon>
        <taxon>Crustacea</taxon>
        <taxon>Multicrustacea</taxon>
        <taxon>Malacostraca</taxon>
        <taxon>Eumalacostraca</taxon>
        <taxon>Eucarida</taxon>
        <taxon>Decapoda</taxon>
        <taxon>Pleocyemata</taxon>
        <taxon>Brachyura</taxon>
        <taxon>Eubrachyura</taxon>
        <taxon>Portunoidea</taxon>
        <taxon>Portunidae</taxon>
        <taxon>Portuninae</taxon>
        <taxon>Portunus</taxon>
    </lineage>
</organism>
<accession>A0A5B7I0K3</accession>
<evidence type="ECO:0000313" key="1">
    <source>
        <dbReference type="EMBL" id="MPC74264.1"/>
    </source>
</evidence>
<name>A0A5B7I0K3_PORTR</name>
<dbReference type="AlphaFoldDB" id="A0A5B7I0K3"/>
<gene>
    <name evidence="1" type="ORF">E2C01_068619</name>
</gene>
<keyword evidence="2" id="KW-1185">Reference proteome</keyword>
<comment type="caution">
    <text evidence="1">The sequence shown here is derived from an EMBL/GenBank/DDBJ whole genome shotgun (WGS) entry which is preliminary data.</text>
</comment>
<dbReference type="EMBL" id="VSRR010038582">
    <property type="protein sequence ID" value="MPC74264.1"/>
    <property type="molecule type" value="Genomic_DNA"/>
</dbReference>
<protein>
    <submittedName>
        <fullName evidence="1">Uncharacterized protein</fullName>
    </submittedName>
</protein>